<dbReference type="Proteomes" id="UP000075578">
    <property type="component" value="Unassembled WGS sequence"/>
</dbReference>
<evidence type="ECO:0000313" key="1">
    <source>
        <dbReference type="EMBL" id="KYC50265.1"/>
    </source>
</evidence>
<organism evidence="1 2">
    <name type="scientific">Candidatus Methanofastidiosum methylothiophilum</name>
    <dbReference type="NCBI Taxonomy" id="1705564"/>
    <lineage>
        <taxon>Archaea</taxon>
        <taxon>Methanobacteriati</taxon>
        <taxon>Methanobacteriota</taxon>
        <taxon>Stenosarchaea group</taxon>
        <taxon>Candidatus Methanofastidiosia</taxon>
        <taxon>Candidatus Methanofastidiosales</taxon>
        <taxon>Candidatus Methanofastidiosaceae</taxon>
        <taxon>Candidatus Methanofastidiosum</taxon>
    </lineage>
</organism>
<dbReference type="EMBL" id="LNGD01000084">
    <property type="protein sequence ID" value="KYC50265.1"/>
    <property type="molecule type" value="Genomic_DNA"/>
</dbReference>
<proteinExistence type="predicted"/>
<comment type="caution">
    <text evidence="1">The sequence shown here is derived from an EMBL/GenBank/DDBJ whole genome shotgun (WGS) entry which is preliminary data.</text>
</comment>
<protein>
    <submittedName>
        <fullName evidence="1">Uncharacterized protein</fullName>
    </submittedName>
</protein>
<reference evidence="1 2" key="1">
    <citation type="journal article" date="2016" name="ISME J.">
        <title>Chasing the elusive Euryarchaeota class WSA2: genomes reveal a uniquely fastidious methyl-reducing methanogen.</title>
        <authorList>
            <person name="Nobu M.K."/>
            <person name="Narihiro T."/>
            <person name="Kuroda K."/>
            <person name="Mei R."/>
            <person name="Liu W.T."/>
        </authorList>
    </citation>
    <scope>NUCLEOTIDE SEQUENCE [LARGE SCALE GENOMIC DNA]</scope>
    <source>
        <strain evidence="1">U1lsi0528_Bin089</strain>
    </source>
</reference>
<accession>A0A150IZE7</accession>
<evidence type="ECO:0000313" key="2">
    <source>
        <dbReference type="Proteomes" id="UP000075578"/>
    </source>
</evidence>
<name>A0A150IZE7_9EURY</name>
<gene>
    <name evidence="1" type="ORF">AMQ74_01278</name>
</gene>
<sequence>MIGSNGDFMDGMNDDYDIQMATPDEIRSRMIFELSYQEVFLDQLLKKLEEKGILKVEEFKNEVQKEIEQNYGYYLDKYYASR</sequence>
<dbReference type="AlphaFoldDB" id="A0A150IZE7"/>